<dbReference type="Pfam" id="PF26355">
    <property type="entry name" value="HTH_VMAP-M9"/>
    <property type="match status" value="1"/>
</dbReference>
<feature type="domain" description="TIR" evidence="1">
    <location>
        <begin position="91"/>
        <end position="209"/>
    </location>
</feature>
<dbReference type="Proteomes" id="UP001050975">
    <property type="component" value="Unassembled WGS sequence"/>
</dbReference>
<evidence type="ECO:0000259" key="2">
    <source>
        <dbReference type="Pfam" id="PF26355"/>
    </source>
</evidence>
<dbReference type="SUPFAM" id="SSF52540">
    <property type="entry name" value="P-loop containing nucleoside triphosphate hydrolases"/>
    <property type="match status" value="1"/>
</dbReference>
<dbReference type="RefSeq" id="WP_226574973.1">
    <property type="nucleotide sequence ID" value="NZ_BLAY01000007.1"/>
</dbReference>
<dbReference type="InterPro" id="IPR035897">
    <property type="entry name" value="Toll_tir_struct_dom_sf"/>
</dbReference>
<evidence type="ECO:0000313" key="3">
    <source>
        <dbReference type="EMBL" id="GET35984.1"/>
    </source>
</evidence>
<evidence type="ECO:0000313" key="4">
    <source>
        <dbReference type="Proteomes" id="UP001050975"/>
    </source>
</evidence>
<reference evidence="3" key="1">
    <citation type="submission" date="2019-10" db="EMBL/GenBank/DDBJ databases">
        <title>Draft genome sequece of Microseira wollei NIES-4236.</title>
        <authorList>
            <person name="Yamaguchi H."/>
            <person name="Suzuki S."/>
            <person name="Kawachi M."/>
        </authorList>
    </citation>
    <scope>NUCLEOTIDE SEQUENCE</scope>
    <source>
        <strain evidence="3">NIES-4236</strain>
    </source>
</reference>
<dbReference type="InterPro" id="IPR058651">
    <property type="entry name" value="HTH_VMAP-M9"/>
</dbReference>
<dbReference type="Gene3D" id="3.40.50.10140">
    <property type="entry name" value="Toll/interleukin-1 receptor homology (TIR) domain"/>
    <property type="match status" value="1"/>
</dbReference>
<dbReference type="Pfam" id="PF14516">
    <property type="entry name" value="AAA_35"/>
    <property type="match status" value="1"/>
</dbReference>
<dbReference type="AlphaFoldDB" id="A0AAV3X6L3"/>
<sequence length="615" mass="70653">MEVEEALEFADKLIYSQTGRHLNDLERQVFVGSWEGLNYKKIYPLNPEYIEKNVGFKLWKKLSRALGEEVGKKNFRGAIERWLKDKMRKKVFICYRNQEPDLSLALKFYQGIEEGGARAFIVTLDFNTPTAVSPAGWEGLGNRGGDWLGRIDAELKQCDYFLLFLSPEVAVSEMAIEMLRWVKELHSSRNKPVLLPIRVNCPQSVPLNHDLRCYLDGIGQREWKSPADTPILLQAVLNLLRGSENKTWEDEDNCSVSSPHPVAPSLPLPVAEPELPSGQVRLASAFYVERVPSEVQCYREILQPGALIRIKAPRQMGKTSLMARILYHAKEEQGYRTVPLSFQHADTAVFTNLTQLLRWFCGKISRKLRLTHQIDDYWSDTYGSKDNCTAYFEDCLLSNSDKPLVLGLDEVDRVFQYPKIADDFFGLLRAWYEEAGYGDKDSNLWEKLRLVVVHSTEVYVPMNVNQSPFNVGLPIELPEFSLEQVLDLTERHRLNWNATQIEQLMALVGGHPYLLRFGLYNIAQQQITLEKLLQTAVTEAGLYNDHLRRHLWTLKQYPDLADAFAKVVRANAPVELESLEAFKLHSMGLVKFEGNQVIPRFDLYRIYFRDRLSSS</sequence>
<dbReference type="SUPFAM" id="SSF52200">
    <property type="entry name" value="Toll/Interleukin receptor TIR domain"/>
    <property type="match status" value="1"/>
</dbReference>
<keyword evidence="4" id="KW-1185">Reference proteome</keyword>
<name>A0AAV3X6L3_9CYAN</name>
<protein>
    <submittedName>
        <fullName evidence="3">TIR protein</fullName>
    </submittedName>
</protein>
<organism evidence="3 4">
    <name type="scientific">Microseira wollei NIES-4236</name>
    <dbReference type="NCBI Taxonomy" id="2530354"/>
    <lineage>
        <taxon>Bacteria</taxon>
        <taxon>Bacillati</taxon>
        <taxon>Cyanobacteriota</taxon>
        <taxon>Cyanophyceae</taxon>
        <taxon>Oscillatoriophycideae</taxon>
        <taxon>Aerosakkonematales</taxon>
        <taxon>Aerosakkonemataceae</taxon>
        <taxon>Microseira</taxon>
    </lineage>
</organism>
<dbReference type="Pfam" id="PF13676">
    <property type="entry name" value="TIR_2"/>
    <property type="match status" value="1"/>
</dbReference>
<dbReference type="GO" id="GO:0007165">
    <property type="term" value="P:signal transduction"/>
    <property type="evidence" value="ECO:0007669"/>
    <property type="project" value="InterPro"/>
</dbReference>
<dbReference type="InterPro" id="IPR027417">
    <property type="entry name" value="P-loop_NTPase"/>
</dbReference>
<comment type="caution">
    <text evidence="3">The sequence shown here is derived from an EMBL/GenBank/DDBJ whole genome shotgun (WGS) entry which is preliminary data.</text>
</comment>
<proteinExistence type="predicted"/>
<gene>
    <name evidence="3" type="ORF">MiSe_07320</name>
</gene>
<dbReference type="Gene3D" id="3.40.50.300">
    <property type="entry name" value="P-loop containing nucleotide triphosphate hydrolases"/>
    <property type="match status" value="1"/>
</dbReference>
<dbReference type="EMBL" id="BLAY01000007">
    <property type="protein sequence ID" value="GET35984.1"/>
    <property type="molecule type" value="Genomic_DNA"/>
</dbReference>
<feature type="domain" description="vWA-MoxR associated protein N-terminal HTH" evidence="2">
    <location>
        <begin position="1"/>
        <end position="81"/>
    </location>
</feature>
<evidence type="ECO:0000259" key="1">
    <source>
        <dbReference type="Pfam" id="PF13676"/>
    </source>
</evidence>
<dbReference type="InterPro" id="IPR000157">
    <property type="entry name" value="TIR_dom"/>
</dbReference>
<accession>A0AAV3X6L3</accession>